<proteinExistence type="predicted"/>
<organism evidence="2 3">
    <name type="scientific">Microbacterium enclense</name>
    <dbReference type="NCBI Taxonomy" id="993073"/>
    <lineage>
        <taxon>Bacteria</taxon>
        <taxon>Bacillati</taxon>
        <taxon>Actinomycetota</taxon>
        <taxon>Actinomycetes</taxon>
        <taxon>Micrococcales</taxon>
        <taxon>Microbacteriaceae</taxon>
        <taxon>Microbacterium</taxon>
    </lineage>
</organism>
<feature type="transmembrane region" description="Helical" evidence="1">
    <location>
        <begin position="89"/>
        <end position="110"/>
    </location>
</feature>
<evidence type="ECO:0008006" key="4">
    <source>
        <dbReference type="Google" id="ProtNLM"/>
    </source>
</evidence>
<name>A0A1G6KHA1_9MICO</name>
<keyword evidence="1" id="KW-0472">Membrane</keyword>
<dbReference type="Proteomes" id="UP000183203">
    <property type="component" value="Unassembled WGS sequence"/>
</dbReference>
<reference evidence="2 3" key="1">
    <citation type="submission" date="2016-09" db="EMBL/GenBank/DDBJ databases">
        <authorList>
            <person name="Capua I."/>
            <person name="De Benedictis P."/>
            <person name="Joannis T."/>
            <person name="Lombin L.H."/>
            <person name="Cattoli G."/>
        </authorList>
    </citation>
    <scope>NUCLEOTIDE SEQUENCE [LARGE SCALE GENOMIC DNA]</scope>
    <source>
        <strain evidence="2 3">NIO-1002</strain>
    </source>
</reference>
<dbReference type="STRING" id="993073.AS029_08575"/>
<evidence type="ECO:0000313" key="2">
    <source>
        <dbReference type="EMBL" id="SDC30297.1"/>
    </source>
</evidence>
<dbReference type="EMBL" id="FMYG01000004">
    <property type="protein sequence ID" value="SDC30297.1"/>
    <property type="molecule type" value="Genomic_DNA"/>
</dbReference>
<dbReference type="RefSeq" id="WP_058232178.1">
    <property type="nucleotide sequence ID" value="NZ_FMYG01000004.1"/>
</dbReference>
<protein>
    <recommendedName>
        <fullName evidence="4">Peptide ABC transporter permease</fullName>
    </recommendedName>
</protein>
<keyword evidence="1" id="KW-1133">Transmembrane helix</keyword>
<keyword evidence="1" id="KW-0812">Transmembrane</keyword>
<dbReference type="AlphaFoldDB" id="A0A1G6KHA1"/>
<dbReference type="OrthoDB" id="5019374at2"/>
<evidence type="ECO:0000313" key="3">
    <source>
        <dbReference type="Proteomes" id="UP000183203"/>
    </source>
</evidence>
<evidence type="ECO:0000256" key="1">
    <source>
        <dbReference type="SAM" id="Phobius"/>
    </source>
</evidence>
<sequence>MSDTSLASPTPIASVRVLWAKVDTGFWVAHRGGEYFGCVDAVAGGFVARDAHGVPIGRYDALETAKSSLRSTTHPANESRRRLIDRASLVAATTVGGTALALGLTAGALAPLL</sequence>
<gene>
    <name evidence="2" type="ORF">SAMN05216418_1980</name>
</gene>
<accession>A0A1G6KHA1</accession>